<dbReference type="InterPro" id="IPR005665">
    <property type="entry name" value="SecF_bac"/>
</dbReference>
<keyword evidence="5 10" id="KW-0812">Transmembrane</keyword>
<keyword evidence="8" id="KW-0811">Translocation</keyword>
<name>A0A3B1DL13_9ZZZZ</name>
<keyword evidence="7 10" id="KW-1133">Transmembrane helix</keyword>
<evidence type="ECO:0000256" key="9">
    <source>
        <dbReference type="ARBA" id="ARBA00023136"/>
    </source>
</evidence>
<gene>
    <name evidence="12" type="ORF">MNBD_NITROSPIRAE01-1724</name>
</gene>
<feature type="domain" description="Protein export membrane protein SecD/SecF C-terminal" evidence="11">
    <location>
        <begin position="79"/>
        <end position="255"/>
    </location>
</feature>
<proteinExistence type="inferred from homology"/>
<reference evidence="12" key="1">
    <citation type="submission" date="2018-06" db="EMBL/GenBank/DDBJ databases">
        <authorList>
            <person name="Zhirakovskaya E."/>
        </authorList>
    </citation>
    <scope>NUCLEOTIDE SEQUENCE</scope>
</reference>
<evidence type="ECO:0000256" key="2">
    <source>
        <dbReference type="ARBA" id="ARBA00015792"/>
    </source>
</evidence>
<dbReference type="InterPro" id="IPR022813">
    <property type="entry name" value="SecD/SecF_arch_bac"/>
</dbReference>
<dbReference type="InterPro" id="IPR022646">
    <property type="entry name" value="SecD/SecF_CS"/>
</dbReference>
<evidence type="ECO:0000256" key="3">
    <source>
        <dbReference type="ARBA" id="ARBA00022448"/>
    </source>
</evidence>
<comment type="subcellular location">
    <subcellularLocation>
        <location evidence="1">Cell membrane</location>
        <topology evidence="1">Multi-pass membrane protein</topology>
    </subcellularLocation>
</comment>
<evidence type="ECO:0000259" key="11">
    <source>
        <dbReference type="Pfam" id="PF02355"/>
    </source>
</evidence>
<dbReference type="EMBL" id="UOGF01000087">
    <property type="protein sequence ID" value="VAX32375.1"/>
    <property type="molecule type" value="Genomic_DNA"/>
</dbReference>
<dbReference type="GO" id="GO:0015450">
    <property type="term" value="F:protein-transporting ATPase activity"/>
    <property type="evidence" value="ECO:0007669"/>
    <property type="project" value="InterPro"/>
</dbReference>
<dbReference type="GO" id="GO:0005886">
    <property type="term" value="C:plasma membrane"/>
    <property type="evidence" value="ECO:0007669"/>
    <property type="project" value="UniProtKB-SubCell"/>
</dbReference>
<protein>
    <recommendedName>
        <fullName evidence="2">Protein translocase subunit SecF</fullName>
    </recommendedName>
</protein>
<dbReference type="InterPro" id="IPR055344">
    <property type="entry name" value="SecD_SecF_C_bact"/>
</dbReference>
<dbReference type="FunFam" id="1.20.1640.10:FF:000024">
    <property type="entry name" value="Multifunctional fusion protein"/>
    <property type="match status" value="1"/>
</dbReference>
<keyword evidence="9 10" id="KW-0472">Membrane</keyword>
<dbReference type="NCBIfam" id="TIGR00966">
    <property type="entry name" value="transloc_SecF"/>
    <property type="match status" value="1"/>
</dbReference>
<keyword evidence="4" id="KW-1003">Cell membrane</keyword>
<dbReference type="GO" id="GO:0006886">
    <property type="term" value="P:intracellular protein transport"/>
    <property type="evidence" value="ECO:0007669"/>
    <property type="project" value="InterPro"/>
</dbReference>
<feature type="transmembrane region" description="Helical" evidence="10">
    <location>
        <begin position="124"/>
        <end position="145"/>
    </location>
</feature>
<dbReference type="InterPro" id="IPR022645">
    <property type="entry name" value="SecD/SecF_bac"/>
</dbReference>
<dbReference type="PANTHER" id="PTHR30081">
    <property type="entry name" value="PROTEIN-EXPORT MEMBRANE PROTEIN SEC"/>
    <property type="match status" value="1"/>
</dbReference>
<keyword evidence="3" id="KW-0813">Transport</keyword>
<dbReference type="SUPFAM" id="SSF82866">
    <property type="entry name" value="Multidrug efflux transporter AcrB transmembrane domain"/>
    <property type="match status" value="1"/>
</dbReference>
<feature type="transmembrane region" description="Helical" evidence="10">
    <location>
        <begin position="100"/>
        <end position="117"/>
    </location>
</feature>
<keyword evidence="6" id="KW-0653">Protein transport</keyword>
<dbReference type="AlphaFoldDB" id="A0A3B1DL13"/>
<dbReference type="Pfam" id="PF07549">
    <property type="entry name" value="Sec_GG"/>
    <property type="match status" value="1"/>
</dbReference>
<dbReference type="InterPro" id="IPR048634">
    <property type="entry name" value="SecD_SecF_C"/>
</dbReference>
<evidence type="ECO:0000256" key="5">
    <source>
        <dbReference type="ARBA" id="ARBA00022692"/>
    </source>
</evidence>
<evidence type="ECO:0000256" key="8">
    <source>
        <dbReference type="ARBA" id="ARBA00023010"/>
    </source>
</evidence>
<evidence type="ECO:0000256" key="4">
    <source>
        <dbReference type="ARBA" id="ARBA00022475"/>
    </source>
</evidence>
<feature type="non-terminal residue" evidence="12">
    <location>
        <position position="1"/>
    </location>
</feature>
<dbReference type="PANTHER" id="PTHR30081:SF8">
    <property type="entry name" value="PROTEIN TRANSLOCASE SUBUNIT SECF"/>
    <property type="match status" value="1"/>
</dbReference>
<dbReference type="Gene3D" id="1.20.1640.10">
    <property type="entry name" value="Multidrug efflux transporter AcrB transmembrane domain"/>
    <property type="match status" value="1"/>
</dbReference>
<dbReference type="PRINTS" id="PR01755">
    <property type="entry name" value="SECFTRNLCASE"/>
</dbReference>
<accession>A0A3B1DL13</accession>
<organism evidence="12">
    <name type="scientific">hydrothermal vent metagenome</name>
    <dbReference type="NCBI Taxonomy" id="652676"/>
    <lineage>
        <taxon>unclassified sequences</taxon>
        <taxon>metagenomes</taxon>
        <taxon>ecological metagenomes</taxon>
    </lineage>
</organism>
<dbReference type="HAMAP" id="MF_01464_B">
    <property type="entry name" value="SecF_B"/>
    <property type="match status" value="1"/>
</dbReference>
<evidence type="ECO:0000256" key="1">
    <source>
        <dbReference type="ARBA" id="ARBA00004651"/>
    </source>
</evidence>
<dbReference type="NCBIfam" id="TIGR00916">
    <property type="entry name" value="2A0604s01"/>
    <property type="match status" value="1"/>
</dbReference>
<feature type="transmembrane region" description="Helical" evidence="10">
    <location>
        <begin position="151"/>
        <end position="172"/>
    </location>
</feature>
<feature type="transmembrane region" description="Helical" evidence="10">
    <location>
        <begin position="227"/>
        <end position="253"/>
    </location>
</feature>
<sequence length="271" mass="29841">GNLGIDFSGGAALQLKFDQPIEINAARKALEGGGLKNATLQEISSDNKLIIRLKKREIAGENIRGKVKDIFSAAFSGNNFIVESSTEIGPTIGKKLQGDAINAIIFSLVLIITYIAFRFEFRFGIAAAIATFHDVFVVLGFFFLMNKEISLLLVTALLTVAGYSLNDTVVVFDRIRENLKSRRKETFGEVINRSINDNLSRTVITSMTTFLAVVALFLFGGEVIHDFALAVLLGVVVGTYSSWFIASSLLVIWQQKRIEIKTKKRVLKKAS</sequence>
<evidence type="ECO:0000256" key="6">
    <source>
        <dbReference type="ARBA" id="ARBA00022927"/>
    </source>
</evidence>
<evidence type="ECO:0000313" key="12">
    <source>
        <dbReference type="EMBL" id="VAX32375.1"/>
    </source>
</evidence>
<feature type="transmembrane region" description="Helical" evidence="10">
    <location>
        <begin position="203"/>
        <end position="221"/>
    </location>
</feature>
<evidence type="ECO:0000256" key="7">
    <source>
        <dbReference type="ARBA" id="ARBA00022989"/>
    </source>
</evidence>
<evidence type="ECO:0000256" key="10">
    <source>
        <dbReference type="SAM" id="Phobius"/>
    </source>
</evidence>
<dbReference type="Pfam" id="PF02355">
    <property type="entry name" value="SecD_SecF_C"/>
    <property type="match status" value="1"/>
</dbReference>